<evidence type="ECO:0000256" key="1">
    <source>
        <dbReference type="SAM" id="Phobius"/>
    </source>
</evidence>
<feature type="transmembrane region" description="Helical" evidence="1">
    <location>
        <begin position="21"/>
        <end position="40"/>
    </location>
</feature>
<organism evidence="2 3">
    <name type="scientific">Prorocentrum cordatum</name>
    <dbReference type="NCBI Taxonomy" id="2364126"/>
    <lineage>
        <taxon>Eukaryota</taxon>
        <taxon>Sar</taxon>
        <taxon>Alveolata</taxon>
        <taxon>Dinophyceae</taxon>
        <taxon>Prorocentrales</taxon>
        <taxon>Prorocentraceae</taxon>
        <taxon>Prorocentrum</taxon>
    </lineage>
</organism>
<evidence type="ECO:0000313" key="3">
    <source>
        <dbReference type="Proteomes" id="UP001189429"/>
    </source>
</evidence>
<accession>A0ABN9XA01</accession>
<sequence>MDGGGTHVSMPTALALNTSNIYLRFISFFICWLMELKWFCERGSRKTVRESTDRTESEALVQRFTNILPISIATMLSPGHLQGFRRHKFSPEVTPGFIDDSSSVSKDVVTDPSRHHNGKVVYTTVQRPPSAEKIFAAWGKALAILRHSLSSAGCSAECTWEPDWQFTVTSGQVLATVGTVDASVAIWWDSATCWQHLGKPAAEVQRAFLVFTD</sequence>
<keyword evidence="3" id="KW-1185">Reference proteome</keyword>
<protein>
    <submittedName>
        <fullName evidence="2">Uncharacterized protein</fullName>
    </submittedName>
</protein>
<proteinExistence type="predicted"/>
<dbReference type="EMBL" id="CAUYUJ010020154">
    <property type="protein sequence ID" value="CAK0896186.1"/>
    <property type="molecule type" value="Genomic_DNA"/>
</dbReference>
<name>A0ABN9XA01_9DINO</name>
<evidence type="ECO:0000313" key="2">
    <source>
        <dbReference type="EMBL" id="CAK0896186.1"/>
    </source>
</evidence>
<gene>
    <name evidence="2" type="ORF">PCOR1329_LOCUS74722</name>
</gene>
<keyword evidence="1" id="KW-0472">Membrane</keyword>
<keyword evidence="1" id="KW-1133">Transmembrane helix</keyword>
<reference evidence="2" key="1">
    <citation type="submission" date="2023-10" db="EMBL/GenBank/DDBJ databases">
        <authorList>
            <person name="Chen Y."/>
            <person name="Shah S."/>
            <person name="Dougan E. K."/>
            <person name="Thang M."/>
            <person name="Chan C."/>
        </authorList>
    </citation>
    <scope>NUCLEOTIDE SEQUENCE [LARGE SCALE GENOMIC DNA]</scope>
</reference>
<keyword evidence="1" id="KW-0812">Transmembrane</keyword>
<comment type="caution">
    <text evidence="2">The sequence shown here is derived from an EMBL/GenBank/DDBJ whole genome shotgun (WGS) entry which is preliminary data.</text>
</comment>
<dbReference type="Proteomes" id="UP001189429">
    <property type="component" value="Unassembled WGS sequence"/>
</dbReference>